<feature type="signal peptide" evidence="7">
    <location>
        <begin position="1"/>
        <end position="27"/>
    </location>
</feature>
<gene>
    <name evidence="8" type="ORF">DCAR_0832982</name>
</gene>
<reference evidence="8" key="1">
    <citation type="journal article" date="2016" name="Nat. Genet.">
        <title>A high-quality carrot genome assembly provides new insights into carotenoid accumulation and asterid genome evolution.</title>
        <authorList>
            <person name="Iorizzo M."/>
            <person name="Ellison S."/>
            <person name="Senalik D."/>
            <person name="Zeng P."/>
            <person name="Satapoomin P."/>
            <person name="Huang J."/>
            <person name="Bowman M."/>
            <person name="Iovene M."/>
            <person name="Sanseverino W."/>
            <person name="Cavagnaro P."/>
            <person name="Yildiz M."/>
            <person name="Macko-Podgorni A."/>
            <person name="Moranska E."/>
            <person name="Grzebelus E."/>
            <person name="Grzebelus D."/>
            <person name="Ashrafi H."/>
            <person name="Zheng Z."/>
            <person name="Cheng S."/>
            <person name="Spooner D."/>
            <person name="Van Deynze A."/>
            <person name="Simon P."/>
        </authorList>
    </citation>
    <scope>NUCLEOTIDE SEQUENCE</scope>
    <source>
        <tissue evidence="8">Leaf</tissue>
    </source>
</reference>
<dbReference type="GO" id="GO:0019722">
    <property type="term" value="P:calcium-mediated signaling"/>
    <property type="evidence" value="ECO:0007669"/>
    <property type="project" value="TreeGrafter"/>
</dbReference>
<dbReference type="EMBL" id="CP093350">
    <property type="protein sequence ID" value="WOH13472.1"/>
    <property type="molecule type" value="Genomic_DNA"/>
</dbReference>
<dbReference type="InterPro" id="IPR008801">
    <property type="entry name" value="RALF"/>
</dbReference>
<evidence type="ECO:0000256" key="6">
    <source>
        <dbReference type="ARBA" id="ARBA00023157"/>
    </source>
</evidence>
<dbReference type="KEGG" id="dcr:108197683"/>
<sequence>MLKLAQIMKTLFILLVFLHTLLISCHGVSVLELNSLKSSEFEVMAKRACGRKVGECSELAGDEELMDSESNRRVLMMGKRYISYETLKRDLVPCGTPGSSYYNCRSAGVANPYNRGCEVITRCARNSVGS</sequence>
<dbReference type="Proteomes" id="UP000077755">
    <property type="component" value="Chromosome 8"/>
</dbReference>
<dbReference type="PANTHER" id="PTHR33136">
    <property type="entry name" value="RAPID ALKALINIZATION FACTOR-LIKE"/>
    <property type="match status" value="1"/>
</dbReference>
<dbReference type="PROSITE" id="PS51257">
    <property type="entry name" value="PROKAR_LIPOPROTEIN"/>
    <property type="match status" value="1"/>
</dbReference>
<dbReference type="PANTHER" id="PTHR33136:SF36">
    <property type="entry name" value="PROTEIN RALF-LIKE 31"/>
    <property type="match status" value="1"/>
</dbReference>
<reference evidence="8" key="2">
    <citation type="submission" date="2022-03" db="EMBL/GenBank/DDBJ databases">
        <title>Draft title - Genomic analysis of global carrot germplasm unveils the trajectory of domestication and the origin of high carotenoid orange carrot.</title>
        <authorList>
            <person name="Iorizzo M."/>
            <person name="Ellison S."/>
            <person name="Senalik D."/>
            <person name="Macko-Podgorni A."/>
            <person name="Grzebelus D."/>
            <person name="Bostan H."/>
            <person name="Rolling W."/>
            <person name="Curaba J."/>
            <person name="Simon P."/>
        </authorList>
    </citation>
    <scope>NUCLEOTIDE SEQUENCE</scope>
    <source>
        <tissue evidence="8">Leaf</tissue>
    </source>
</reference>
<protein>
    <recommendedName>
        <fullName evidence="10">Rapid alkalinization factor 1</fullName>
    </recommendedName>
</protein>
<evidence type="ECO:0000256" key="7">
    <source>
        <dbReference type="SAM" id="SignalP"/>
    </source>
</evidence>
<evidence type="ECO:0000256" key="4">
    <source>
        <dbReference type="ARBA" id="ARBA00022702"/>
    </source>
</evidence>
<organism evidence="8 9">
    <name type="scientific">Daucus carota subsp. sativus</name>
    <name type="common">Carrot</name>
    <dbReference type="NCBI Taxonomy" id="79200"/>
    <lineage>
        <taxon>Eukaryota</taxon>
        <taxon>Viridiplantae</taxon>
        <taxon>Streptophyta</taxon>
        <taxon>Embryophyta</taxon>
        <taxon>Tracheophyta</taxon>
        <taxon>Spermatophyta</taxon>
        <taxon>Magnoliopsida</taxon>
        <taxon>eudicotyledons</taxon>
        <taxon>Gunneridae</taxon>
        <taxon>Pentapetalae</taxon>
        <taxon>asterids</taxon>
        <taxon>campanulids</taxon>
        <taxon>Apiales</taxon>
        <taxon>Apiaceae</taxon>
        <taxon>Apioideae</taxon>
        <taxon>Scandiceae</taxon>
        <taxon>Daucinae</taxon>
        <taxon>Daucus</taxon>
        <taxon>Daucus sect. Daucus</taxon>
    </lineage>
</organism>
<keyword evidence="3" id="KW-0964">Secreted</keyword>
<dbReference type="Pfam" id="PF05498">
    <property type="entry name" value="RALF"/>
    <property type="match status" value="1"/>
</dbReference>
<evidence type="ECO:0008006" key="10">
    <source>
        <dbReference type="Google" id="ProtNLM"/>
    </source>
</evidence>
<keyword evidence="9" id="KW-1185">Reference proteome</keyword>
<feature type="chain" id="PRO_5041920054" description="Rapid alkalinization factor 1" evidence="7">
    <location>
        <begin position="28"/>
        <end position="130"/>
    </location>
</feature>
<dbReference type="GO" id="GO:0005576">
    <property type="term" value="C:extracellular region"/>
    <property type="evidence" value="ECO:0007669"/>
    <property type="project" value="UniProtKB-SubCell"/>
</dbReference>
<keyword evidence="5 7" id="KW-0732">Signal</keyword>
<evidence type="ECO:0000313" key="9">
    <source>
        <dbReference type="Proteomes" id="UP000077755"/>
    </source>
</evidence>
<evidence type="ECO:0000256" key="2">
    <source>
        <dbReference type="ARBA" id="ARBA00009178"/>
    </source>
</evidence>
<name>A0AAF0XU80_DAUCS</name>
<comment type="similarity">
    <text evidence="2">Belongs to the plant rapid alkalinization factor (RALF) family.</text>
</comment>
<evidence type="ECO:0000256" key="3">
    <source>
        <dbReference type="ARBA" id="ARBA00022525"/>
    </source>
</evidence>
<evidence type="ECO:0000313" key="8">
    <source>
        <dbReference type="EMBL" id="WOH13472.1"/>
    </source>
</evidence>
<keyword evidence="6" id="KW-1015">Disulfide bond</keyword>
<dbReference type="AlphaFoldDB" id="A0AAF0XU80"/>
<dbReference type="GO" id="GO:0009506">
    <property type="term" value="C:plasmodesma"/>
    <property type="evidence" value="ECO:0007669"/>
    <property type="project" value="TreeGrafter"/>
</dbReference>
<evidence type="ECO:0000256" key="5">
    <source>
        <dbReference type="ARBA" id="ARBA00022729"/>
    </source>
</evidence>
<accession>A0AAF0XU80</accession>
<dbReference type="GO" id="GO:0005179">
    <property type="term" value="F:hormone activity"/>
    <property type="evidence" value="ECO:0007669"/>
    <property type="project" value="UniProtKB-KW"/>
</dbReference>
<keyword evidence="4" id="KW-0372">Hormone</keyword>
<proteinExistence type="inferred from homology"/>
<evidence type="ECO:0000256" key="1">
    <source>
        <dbReference type="ARBA" id="ARBA00004613"/>
    </source>
</evidence>
<comment type="subcellular location">
    <subcellularLocation>
        <location evidence="1">Secreted</location>
    </subcellularLocation>
</comment>